<evidence type="ECO:0000313" key="2">
    <source>
        <dbReference type="EMBL" id="CAP95677.1"/>
    </source>
</evidence>
<dbReference type="AlphaFoldDB" id="B6HL74"/>
<dbReference type="HOGENOM" id="CLU_1611335_0_0_1"/>
<dbReference type="OMA" id="KSHDEAH"/>
<keyword evidence="3" id="KW-1185">Reference proteome</keyword>
<protein>
    <submittedName>
        <fullName evidence="2">Uncharacterized protein</fullName>
    </submittedName>
</protein>
<dbReference type="EMBL" id="AM920436">
    <property type="protein sequence ID" value="CAP95677.1"/>
    <property type="molecule type" value="Genomic_DNA"/>
</dbReference>
<evidence type="ECO:0000313" key="3">
    <source>
        <dbReference type="Proteomes" id="UP000000724"/>
    </source>
</evidence>
<proteinExistence type="predicted"/>
<dbReference type="VEuPathDB" id="FungiDB:PCH_Pc21g07800"/>
<dbReference type="Proteomes" id="UP000000724">
    <property type="component" value="Contig Pc00c21"/>
</dbReference>
<feature type="compositionally biased region" description="Basic and acidic residues" evidence="1">
    <location>
        <begin position="46"/>
        <end position="58"/>
    </location>
</feature>
<feature type="compositionally biased region" description="Basic and acidic residues" evidence="1">
    <location>
        <begin position="19"/>
        <end position="36"/>
    </location>
</feature>
<accession>B6HL74</accession>
<name>B6HL74_PENRW</name>
<gene>
    <name evidence="2" type="ORF">Pc21g07800</name>
    <name evidence="2" type="ORF">PCH_Pc21g07800</name>
</gene>
<reference evidence="2 3" key="1">
    <citation type="journal article" date="2008" name="Nat. Biotechnol.">
        <title>Genome sequencing and analysis of the filamentous fungus Penicillium chrysogenum.</title>
        <authorList>
            <person name="van den Berg M.A."/>
            <person name="Albang R."/>
            <person name="Albermann K."/>
            <person name="Badger J.H."/>
            <person name="Daran J.-M."/>
            <person name="Driessen A.J.M."/>
            <person name="Garcia-Estrada C."/>
            <person name="Fedorova N.D."/>
            <person name="Harris D.M."/>
            <person name="Heijne W.H.M."/>
            <person name="Joardar V.S."/>
            <person name="Kiel J.A.K.W."/>
            <person name="Kovalchuk A."/>
            <person name="Martin J.F."/>
            <person name="Nierman W.C."/>
            <person name="Nijland J.G."/>
            <person name="Pronk J.T."/>
            <person name="Roubos J.A."/>
            <person name="van der Klei I.J."/>
            <person name="van Peij N.N.M.E."/>
            <person name="Veenhuis M."/>
            <person name="von Doehren H."/>
            <person name="Wagner C."/>
            <person name="Wortman J.R."/>
            <person name="Bovenberg R.A.L."/>
        </authorList>
    </citation>
    <scope>NUCLEOTIDE SEQUENCE [LARGE SCALE GENOMIC DNA]</scope>
    <source>
        <strain evidence="3">ATCC 28089 / DSM 1075 / NRRL 1951 / Wisconsin 54-1255</strain>
    </source>
</reference>
<organism evidence="2 3">
    <name type="scientific">Penicillium rubens (strain ATCC 28089 / DSM 1075 / NRRL 1951 / Wisconsin 54-1255)</name>
    <name type="common">Penicillium chrysogenum</name>
    <dbReference type="NCBI Taxonomy" id="500485"/>
    <lineage>
        <taxon>Eukaryota</taxon>
        <taxon>Fungi</taxon>
        <taxon>Dikarya</taxon>
        <taxon>Ascomycota</taxon>
        <taxon>Pezizomycotina</taxon>
        <taxon>Eurotiomycetes</taxon>
        <taxon>Eurotiomycetidae</taxon>
        <taxon>Eurotiales</taxon>
        <taxon>Aspergillaceae</taxon>
        <taxon>Penicillium</taxon>
        <taxon>Penicillium chrysogenum species complex</taxon>
    </lineage>
</organism>
<evidence type="ECO:0000256" key="1">
    <source>
        <dbReference type="SAM" id="MobiDB-lite"/>
    </source>
</evidence>
<sequence>MHMRGPNEQSTLYVGLGRTESESESRSWKSHDEAHPRQYLCRRSGGSREHRGRSDPRFPARGFLGIESTAVPVPKLIHALVLASSLAISGSDRVPRAAFRKFNPLEEVRDLDAAKCIAFAFVELDLCVEKCALKKLGPNIVKSTAPICPGGRFQNTSRSFHASNM</sequence>
<feature type="region of interest" description="Disordered" evidence="1">
    <location>
        <begin position="1"/>
        <end position="58"/>
    </location>
</feature>